<comment type="caution">
    <text evidence="2">The sequence shown here is derived from an EMBL/GenBank/DDBJ whole genome shotgun (WGS) entry which is preliminary data.</text>
</comment>
<name>A0ABV6FMU4_9BACT</name>
<comment type="function">
    <text evidence="1">Catalyzes the cleavage of beta-carotene at its central double bond (15,15') to yield two molecules of all-trans-retinal.</text>
</comment>
<accession>A0ABV6FMU4</accession>
<feature type="transmembrane region" description="Helical" evidence="1">
    <location>
        <begin position="65"/>
        <end position="94"/>
    </location>
</feature>
<dbReference type="InterPro" id="IPR022270">
    <property type="entry name" value="Blh_diox"/>
</dbReference>
<keyword evidence="1" id="KW-0408">Iron</keyword>
<comment type="caution">
    <text evidence="1">Lacks conserved residue(s) required for the propagation of feature annotation.</text>
</comment>
<comment type="catalytic activity">
    <reaction evidence="1">
        <text>all-trans-beta-carotene + O2 = 2 all-trans-retinal</text>
        <dbReference type="Rhea" id="RHEA:32887"/>
        <dbReference type="ChEBI" id="CHEBI:15379"/>
        <dbReference type="ChEBI" id="CHEBI:17579"/>
        <dbReference type="ChEBI" id="CHEBI:17898"/>
        <dbReference type="EC" id="1.13.11.63"/>
    </reaction>
</comment>
<keyword evidence="1" id="KW-1003">Cell membrane</keyword>
<feature type="transmembrane region" description="Helical" evidence="1">
    <location>
        <begin position="7"/>
        <end position="25"/>
    </location>
</feature>
<comment type="similarity">
    <text evidence="1">Belongs to the Brp/Blh beta-carotene diooxygenase family.</text>
</comment>
<feature type="transmembrane region" description="Helical" evidence="1">
    <location>
        <begin position="152"/>
        <end position="168"/>
    </location>
</feature>
<keyword evidence="1" id="KW-0472">Membrane</keyword>
<sequence>MNNIEKSGKILGIAIALVYLLFFQGNQNFEWILFGTILLTIGIPHGALDHLLLNPMINNKGLVKFIFKYIVIIILYSIIWIFFPIPALLAFIAMSAYHFGQSHFIWTTLTYQKNIIYLLTGVYYLSVIFWGDFNNTAAILNNLINIEPLQHYGLPIIISSLLISIVLINRNNLKNWKILSLEMIVVGILLYQLPLLVAFIIYFGFWHAVPSMHEEYLSLKNYFFKNKLKSFIMRMIPFTAVSIGGMIVILALFYSSSEAEELILMFFILVSLISAPHIWYMNLFLESKKS</sequence>
<dbReference type="Proteomes" id="UP001589797">
    <property type="component" value="Unassembled WGS sequence"/>
</dbReference>
<dbReference type="Pfam" id="PF15461">
    <property type="entry name" value="BCD"/>
    <property type="match status" value="1"/>
</dbReference>
<feature type="transmembrane region" description="Helical" evidence="1">
    <location>
        <begin position="114"/>
        <end position="131"/>
    </location>
</feature>
<keyword evidence="1" id="KW-0560">Oxidoreductase</keyword>
<feature type="transmembrane region" description="Helical" evidence="1">
    <location>
        <begin position="262"/>
        <end position="285"/>
    </location>
</feature>
<keyword evidence="1" id="KW-1133">Transmembrane helix</keyword>
<organism evidence="2 3">
    <name type="scientific">Fontibacter flavus</name>
    <dbReference type="NCBI Taxonomy" id="654838"/>
    <lineage>
        <taxon>Bacteria</taxon>
        <taxon>Pseudomonadati</taxon>
        <taxon>Bacteroidota</taxon>
        <taxon>Cytophagia</taxon>
        <taxon>Cytophagales</taxon>
        <taxon>Cyclobacteriaceae</taxon>
        <taxon>Fontibacter</taxon>
    </lineage>
</organism>
<evidence type="ECO:0000256" key="1">
    <source>
        <dbReference type="HAMAP-Rule" id="MF_02093"/>
    </source>
</evidence>
<keyword evidence="3" id="KW-1185">Reference proteome</keyword>
<keyword evidence="1" id="KW-0223">Dioxygenase</keyword>
<protein>
    <recommendedName>
        <fullName evidence="1">Probable beta-carotene 15,15'-dioxygenase</fullName>
        <ecNumber evidence="1">1.13.11.63</ecNumber>
    </recommendedName>
</protein>
<feature type="transmembrane region" description="Helical" evidence="1">
    <location>
        <begin position="231"/>
        <end position="256"/>
    </location>
</feature>
<evidence type="ECO:0000313" key="2">
    <source>
        <dbReference type="EMBL" id="MFC0261137.1"/>
    </source>
</evidence>
<reference evidence="2 3" key="1">
    <citation type="submission" date="2024-09" db="EMBL/GenBank/DDBJ databases">
        <authorList>
            <person name="Sun Q."/>
            <person name="Mori K."/>
        </authorList>
    </citation>
    <scope>NUCLEOTIDE SEQUENCE [LARGE SCALE GENOMIC DNA]</scope>
    <source>
        <strain evidence="2 3">CCM 7650</strain>
    </source>
</reference>
<feature type="transmembrane region" description="Helical" evidence="1">
    <location>
        <begin position="31"/>
        <end position="53"/>
    </location>
</feature>
<proteinExistence type="inferred from homology"/>
<gene>
    <name evidence="2" type="ORF">ACFFIP_00485</name>
</gene>
<keyword evidence="1" id="KW-0479">Metal-binding</keyword>
<dbReference type="HAMAP" id="MF_02093">
    <property type="entry name" value="Beta_carotene_diox"/>
    <property type="match status" value="1"/>
</dbReference>
<dbReference type="RefSeq" id="WP_382385591.1">
    <property type="nucleotide sequence ID" value="NZ_JBHLWI010000001.1"/>
</dbReference>
<dbReference type="EC" id="1.13.11.63" evidence="1"/>
<dbReference type="EMBL" id="JBHLWI010000001">
    <property type="protein sequence ID" value="MFC0261137.1"/>
    <property type="molecule type" value="Genomic_DNA"/>
</dbReference>
<evidence type="ECO:0000313" key="3">
    <source>
        <dbReference type="Proteomes" id="UP001589797"/>
    </source>
</evidence>
<keyword evidence="1" id="KW-0812">Transmembrane</keyword>
<comment type="subcellular location">
    <subcellularLocation>
        <location evidence="1">Cell membrane</location>
        <topology evidence="1">Multi-pass membrane protein</topology>
    </subcellularLocation>
</comment>
<dbReference type="NCBIfam" id="TIGR03753">
    <property type="entry name" value="blh_monoox"/>
    <property type="match status" value="1"/>
</dbReference>
<comment type="cofactor">
    <cofactor evidence="1">
        <name>Fe(2+)</name>
        <dbReference type="ChEBI" id="CHEBI:29033"/>
    </cofactor>
</comment>
<feature type="transmembrane region" description="Helical" evidence="1">
    <location>
        <begin position="188"/>
        <end position="210"/>
    </location>
</feature>